<evidence type="ECO:0000256" key="1">
    <source>
        <dbReference type="SAM" id="SignalP"/>
    </source>
</evidence>
<sequence>MAIRRPLALLALACLPILTPPAAAADRVDAGVLVCQVGASISMLVQSRQPLNCTFDPVSGPSTRYTGVIERIGLDLGVTGAGMMSWGVAALTRDIAPGALAGSYEGVSGDIALGIGVGANALVGTNRSFALNPLSVEGTIGASLALGVARLTLTPAP</sequence>
<reference evidence="2 3" key="1">
    <citation type="submission" date="2022-04" db="EMBL/GenBank/DDBJ databases">
        <authorList>
            <person name="Grouzdev D.S."/>
            <person name="Pantiukh K.S."/>
            <person name="Krutkina M.S."/>
        </authorList>
    </citation>
    <scope>NUCLEOTIDE SEQUENCE [LARGE SCALE GENOMIC DNA]</scope>
    <source>
        <strain evidence="2 3">6x-1</strain>
    </source>
</reference>
<dbReference type="InterPro" id="IPR009333">
    <property type="entry name" value="DUF992"/>
</dbReference>
<dbReference type="EMBL" id="JALKCH010000001">
    <property type="protein sequence ID" value="MCK0195451.1"/>
    <property type="molecule type" value="Genomic_DNA"/>
</dbReference>
<gene>
    <name evidence="2" type="ORF">MWN34_00835</name>
</gene>
<proteinExistence type="predicted"/>
<name>A0ABT0D671_9HYPH</name>
<organism evidence="2 3">
    <name type="scientific">Ancylobacter crimeensis</name>
    <dbReference type="NCBI Taxonomy" id="2579147"/>
    <lineage>
        <taxon>Bacteria</taxon>
        <taxon>Pseudomonadati</taxon>
        <taxon>Pseudomonadota</taxon>
        <taxon>Alphaproteobacteria</taxon>
        <taxon>Hyphomicrobiales</taxon>
        <taxon>Xanthobacteraceae</taxon>
        <taxon>Ancylobacter</taxon>
    </lineage>
</organism>
<dbReference type="RefSeq" id="WP_247025735.1">
    <property type="nucleotide sequence ID" value="NZ_JALKCH010000001.1"/>
</dbReference>
<protein>
    <submittedName>
        <fullName evidence="2">DUF992 domain-containing protein</fullName>
    </submittedName>
</protein>
<accession>A0ABT0D671</accession>
<comment type="caution">
    <text evidence="2">The sequence shown here is derived from an EMBL/GenBank/DDBJ whole genome shotgun (WGS) entry which is preliminary data.</text>
</comment>
<keyword evidence="1" id="KW-0732">Signal</keyword>
<feature type="signal peptide" evidence="1">
    <location>
        <begin position="1"/>
        <end position="24"/>
    </location>
</feature>
<keyword evidence="3" id="KW-1185">Reference proteome</keyword>
<dbReference type="Pfam" id="PF06186">
    <property type="entry name" value="DUF992"/>
    <property type="match status" value="1"/>
</dbReference>
<evidence type="ECO:0000313" key="3">
    <source>
        <dbReference type="Proteomes" id="UP001203284"/>
    </source>
</evidence>
<evidence type="ECO:0000313" key="2">
    <source>
        <dbReference type="EMBL" id="MCK0195451.1"/>
    </source>
</evidence>
<dbReference type="Proteomes" id="UP001203284">
    <property type="component" value="Unassembled WGS sequence"/>
</dbReference>
<feature type="chain" id="PRO_5045759036" evidence="1">
    <location>
        <begin position="25"/>
        <end position="157"/>
    </location>
</feature>